<sequence>MAKQRPPRAYKHISPNTYPASTHPFHSTTPFSRRRQPCFSCSPSQIPPTPRSLPPHTAPNPAPPHRPAPPTTRLLPPPPRSRNSRRRSPAPPGGGDREGGPRGAAAGAAMLHKFALAFKTKTIEFFAEDEEYEDADRFARSPAPGADGVLAGQRVVVLKPDPLNPNPSAGGGRGGGGRAGSGQEAAVEAALATASSFQAAYLHLQAAHAPFLPEAAAAADAAAVSHLRRLSELKRIAWGAPADAPGPDGGGTLTAHLEAQVRENQGLLRSFDAVVNRLQAALDAKDSAAAALRLDLEALDDANARLSARLDRALAPPPGGDAVGAMLSAGVFDSVLRDALRVAHRFARALAEVLRCAGWDLAAAAAAAYPGVSYSKAGHCRYALLSRVCLSMFDGFDSYEFGATADSAELEGIELAIRRNESLQQFIEHSDADPMELMNSSPDCEFAQFCGRKYKQLIHPGIESSLFANSDCGALPVMSVAGPLYELFVVMASSIWTLHRLAWAYDPAVAIFQVSRGTDFSTVYMENIVRSKGFSGSRELGKPGRPKVGFTVVPGFRLGGTVIQCRVYLDHGKREEEDNVIDSI</sequence>
<dbReference type="Pfam" id="PF04859">
    <property type="entry name" value="DUF641"/>
    <property type="match status" value="1"/>
</dbReference>
<gene>
    <name evidence="4" type="ORF">PVAP13_9KG142700</name>
</gene>
<comment type="caution">
    <text evidence="4">The sequence shown here is derived from an EMBL/GenBank/DDBJ whole genome shotgun (WGS) entry which is preliminary data.</text>
</comment>
<feature type="compositionally biased region" description="Polar residues" evidence="1">
    <location>
        <begin position="14"/>
        <end position="31"/>
    </location>
</feature>
<reference evidence="4" key="1">
    <citation type="submission" date="2020-05" db="EMBL/GenBank/DDBJ databases">
        <title>WGS assembly of Panicum virgatum.</title>
        <authorList>
            <person name="Lovell J.T."/>
            <person name="Jenkins J."/>
            <person name="Shu S."/>
            <person name="Juenger T.E."/>
            <person name="Schmutz J."/>
        </authorList>
    </citation>
    <scope>NUCLEOTIDE SEQUENCE</scope>
    <source>
        <strain evidence="4">AP13</strain>
    </source>
</reference>
<feature type="domain" description="DUF641" evidence="2">
    <location>
        <begin position="183"/>
        <end position="309"/>
    </location>
</feature>
<feature type="compositionally biased region" description="Gly residues" evidence="1">
    <location>
        <begin position="169"/>
        <end position="180"/>
    </location>
</feature>
<feature type="region of interest" description="Disordered" evidence="1">
    <location>
        <begin position="161"/>
        <end position="182"/>
    </location>
</feature>
<dbReference type="AlphaFoldDB" id="A0A8T0NGQ8"/>
<dbReference type="InterPro" id="IPR056813">
    <property type="entry name" value="GIL1_IRKI_C"/>
</dbReference>
<protein>
    <recommendedName>
        <fullName evidence="6">DUF641 domain-containing protein</fullName>
    </recommendedName>
</protein>
<feature type="region of interest" description="Disordered" evidence="1">
    <location>
        <begin position="1"/>
        <end position="104"/>
    </location>
</feature>
<evidence type="ECO:0000259" key="2">
    <source>
        <dbReference type="Pfam" id="PF04859"/>
    </source>
</evidence>
<evidence type="ECO:0000259" key="3">
    <source>
        <dbReference type="Pfam" id="PF24994"/>
    </source>
</evidence>
<feature type="domain" description="GIL1/IRKI C-terminal" evidence="3">
    <location>
        <begin position="511"/>
        <end position="568"/>
    </location>
</feature>
<proteinExistence type="predicted"/>
<organism evidence="4 5">
    <name type="scientific">Panicum virgatum</name>
    <name type="common">Blackwell switchgrass</name>
    <dbReference type="NCBI Taxonomy" id="38727"/>
    <lineage>
        <taxon>Eukaryota</taxon>
        <taxon>Viridiplantae</taxon>
        <taxon>Streptophyta</taxon>
        <taxon>Embryophyta</taxon>
        <taxon>Tracheophyta</taxon>
        <taxon>Spermatophyta</taxon>
        <taxon>Magnoliopsida</taxon>
        <taxon>Liliopsida</taxon>
        <taxon>Poales</taxon>
        <taxon>Poaceae</taxon>
        <taxon>PACMAD clade</taxon>
        <taxon>Panicoideae</taxon>
        <taxon>Panicodae</taxon>
        <taxon>Paniceae</taxon>
        <taxon>Panicinae</taxon>
        <taxon>Panicum</taxon>
        <taxon>Panicum sect. Hiantes</taxon>
    </lineage>
</organism>
<evidence type="ECO:0000256" key="1">
    <source>
        <dbReference type="SAM" id="MobiDB-lite"/>
    </source>
</evidence>
<dbReference type="PANTHER" id="PTHR31161">
    <property type="entry name" value="PROTEIN GRAVITROPIC IN THE LIGHT 1"/>
    <property type="match status" value="1"/>
</dbReference>
<evidence type="ECO:0000313" key="4">
    <source>
        <dbReference type="EMBL" id="KAG2547965.1"/>
    </source>
</evidence>
<dbReference type="InterPro" id="IPR006943">
    <property type="entry name" value="DUF641_pln"/>
</dbReference>
<dbReference type="EMBL" id="CM029053">
    <property type="protein sequence ID" value="KAG2547965.1"/>
    <property type="molecule type" value="Genomic_DNA"/>
</dbReference>
<evidence type="ECO:0008006" key="6">
    <source>
        <dbReference type="Google" id="ProtNLM"/>
    </source>
</evidence>
<evidence type="ECO:0000313" key="5">
    <source>
        <dbReference type="Proteomes" id="UP000823388"/>
    </source>
</evidence>
<dbReference type="GO" id="GO:0009639">
    <property type="term" value="P:response to red or far red light"/>
    <property type="evidence" value="ECO:0007669"/>
    <property type="project" value="InterPro"/>
</dbReference>
<accession>A0A8T0NGQ8</accession>
<name>A0A8T0NGQ8_PANVG</name>
<dbReference type="Pfam" id="PF24994">
    <property type="entry name" value="GIL1_IRKI_C"/>
    <property type="match status" value="1"/>
</dbReference>
<dbReference type="InterPro" id="IPR040225">
    <property type="entry name" value="GIL1-like"/>
</dbReference>
<feature type="compositionally biased region" description="Basic residues" evidence="1">
    <location>
        <begin position="1"/>
        <end position="11"/>
    </location>
</feature>
<feature type="compositionally biased region" description="Pro residues" evidence="1">
    <location>
        <begin position="45"/>
        <end position="80"/>
    </location>
</feature>
<dbReference type="Proteomes" id="UP000823388">
    <property type="component" value="Chromosome 9K"/>
</dbReference>
<keyword evidence="5" id="KW-1185">Reference proteome</keyword>
<dbReference type="GO" id="GO:0009959">
    <property type="term" value="P:negative gravitropism"/>
    <property type="evidence" value="ECO:0007669"/>
    <property type="project" value="InterPro"/>
</dbReference>